<gene>
    <name evidence="1" type="ORF">PanWU01x14_309010</name>
</gene>
<dbReference type="EMBL" id="JXTB01000482">
    <property type="protein sequence ID" value="PON38875.1"/>
    <property type="molecule type" value="Genomic_DNA"/>
</dbReference>
<comment type="caution">
    <text evidence="1">The sequence shown here is derived from an EMBL/GenBank/DDBJ whole genome shotgun (WGS) entry which is preliminary data.</text>
</comment>
<reference evidence="2" key="1">
    <citation type="submission" date="2016-06" db="EMBL/GenBank/DDBJ databases">
        <title>Parallel loss of symbiosis genes in relatives of nitrogen-fixing non-legume Parasponia.</title>
        <authorList>
            <person name="Van Velzen R."/>
            <person name="Holmer R."/>
            <person name="Bu F."/>
            <person name="Rutten L."/>
            <person name="Van Zeijl A."/>
            <person name="Liu W."/>
            <person name="Santuari L."/>
            <person name="Cao Q."/>
            <person name="Sharma T."/>
            <person name="Shen D."/>
            <person name="Roswanjaya Y."/>
            <person name="Wardhani T."/>
            <person name="Kalhor M.S."/>
            <person name="Jansen J."/>
            <person name="Van den Hoogen J."/>
            <person name="Gungor B."/>
            <person name="Hartog M."/>
            <person name="Hontelez J."/>
            <person name="Verver J."/>
            <person name="Yang W.-C."/>
            <person name="Schijlen E."/>
            <person name="Repin R."/>
            <person name="Schilthuizen M."/>
            <person name="Schranz E."/>
            <person name="Heidstra R."/>
            <person name="Miyata K."/>
            <person name="Fedorova E."/>
            <person name="Kohlen W."/>
            <person name="Bisseling T."/>
            <person name="Smit S."/>
            <person name="Geurts R."/>
        </authorList>
    </citation>
    <scope>NUCLEOTIDE SEQUENCE [LARGE SCALE GENOMIC DNA]</scope>
    <source>
        <strain evidence="2">cv. WU1-14</strain>
    </source>
</reference>
<accession>A0A2P5AQQ8</accession>
<evidence type="ECO:0000313" key="1">
    <source>
        <dbReference type="EMBL" id="PON38875.1"/>
    </source>
</evidence>
<keyword evidence="2" id="KW-1185">Reference proteome</keyword>
<evidence type="ECO:0000313" key="2">
    <source>
        <dbReference type="Proteomes" id="UP000237105"/>
    </source>
</evidence>
<dbReference type="Proteomes" id="UP000237105">
    <property type="component" value="Unassembled WGS sequence"/>
</dbReference>
<organism evidence="1 2">
    <name type="scientific">Parasponia andersonii</name>
    <name type="common">Sponia andersonii</name>
    <dbReference type="NCBI Taxonomy" id="3476"/>
    <lineage>
        <taxon>Eukaryota</taxon>
        <taxon>Viridiplantae</taxon>
        <taxon>Streptophyta</taxon>
        <taxon>Embryophyta</taxon>
        <taxon>Tracheophyta</taxon>
        <taxon>Spermatophyta</taxon>
        <taxon>Magnoliopsida</taxon>
        <taxon>eudicotyledons</taxon>
        <taxon>Gunneridae</taxon>
        <taxon>Pentapetalae</taxon>
        <taxon>rosids</taxon>
        <taxon>fabids</taxon>
        <taxon>Rosales</taxon>
        <taxon>Cannabaceae</taxon>
        <taxon>Parasponia</taxon>
    </lineage>
</organism>
<sequence length="70" mass="8070">MPRQNDLKLGAQGAEMQRTQKFAERINNKKVIKLMQPEEQLHPDERDKNDLILSEKFLNESATKGGETMT</sequence>
<proteinExistence type="predicted"/>
<dbReference type="AlphaFoldDB" id="A0A2P5AQQ8"/>
<name>A0A2P5AQQ8_PARAD</name>
<protein>
    <submittedName>
        <fullName evidence="1">Uncharacterized protein</fullName>
    </submittedName>
</protein>